<feature type="compositionally biased region" description="Polar residues" evidence="1">
    <location>
        <begin position="1"/>
        <end position="14"/>
    </location>
</feature>
<name>A0A0M9X864_9ACTN</name>
<sequence length="66" mass="7206">MSDSFISEKTTTAYSRSSSSRSFRVTWAAHAADGGSRSFARWHCLATLLYLGSTDLDGVVKDSLRS</sequence>
<organism evidence="2 3">
    <name type="scientific">Streptomyces caelestis</name>
    <dbReference type="NCBI Taxonomy" id="36816"/>
    <lineage>
        <taxon>Bacteria</taxon>
        <taxon>Bacillati</taxon>
        <taxon>Actinomycetota</taxon>
        <taxon>Actinomycetes</taxon>
        <taxon>Kitasatosporales</taxon>
        <taxon>Streptomycetaceae</taxon>
        <taxon>Streptomyces</taxon>
    </lineage>
</organism>
<proteinExistence type="predicted"/>
<evidence type="ECO:0000313" key="3">
    <source>
        <dbReference type="Proteomes" id="UP000037773"/>
    </source>
</evidence>
<comment type="caution">
    <text evidence="2">The sequence shown here is derived from an EMBL/GenBank/DDBJ whole genome shotgun (WGS) entry which is preliminary data.</text>
</comment>
<dbReference type="Proteomes" id="UP000037773">
    <property type="component" value="Unassembled WGS sequence"/>
</dbReference>
<evidence type="ECO:0000313" key="2">
    <source>
        <dbReference type="EMBL" id="KOT37294.1"/>
    </source>
</evidence>
<dbReference type="EMBL" id="LGCN01000199">
    <property type="protein sequence ID" value="KOT37294.1"/>
    <property type="molecule type" value="Genomic_DNA"/>
</dbReference>
<gene>
    <name evidence="2" type="ORF">ADK41_20790</name>
</gene>
<protein>
    <submittedName>
        <fullName evidence="2">Uncharacterized protein</fullName>
    </submittedName>
</protein>
<dbReference type="AlphaFoldDB" id="A0A0M9X864"/>
<reference evidence="2 3" key="1">
    <citation type="submission" date="2015-07" db="EMBL/GenBank/DDBJ databases">
        <authorList>
            <person name="Noorani M."/>
        </authorList>
    </citation>
    <scope>NUCLEOTIDE SEQUENCE [LARGE SCALE GENOMIC DNA]</scope>
    <source>
        <strain evidence="2 3">NRRL B-24567</strain>
    </source>
</reference>
<accession>A0A0M9X864</accession>
<dbReference type="PATRIC" id="fig|36816.3.peg.4501"/>
<keyword evidence="3" id="KW-1185">Reference proteome</keyword>
<feature type="region of interest" description="Disordered" evidence="1">
    <location>
        <begin position="1"/>
        <end position="21"/>
    </location>
</feature>
<evidence type="ECO:0000256" key="1">
    <source>
        <dbReference type="SAM" id="MobiDB-lite"/>
    </source>
</evidence>